<dbReference type="InterPro" id="IPR002577">
    <property type="entry name" value="HTH_HxlR"/>
</dbReference>
<keyword evidence="3" id="KW-0804">Transcription</keyword>
<organism evidence="5 6">
    <name type="scientific">Chitinophaga pinensis</name>
    <dbReference type="NCBI Taxonomy" id="79329"/>
    <lineage>
        <taxon>Bacteria</taxon>
        <taxon>Pseudomonadati</taxon>
        <taxon>Bacteroidota</taxon>
        <taxon>Chitinophagia</taxon>
        <taxon>Chitinophagales</taxon>
        <taxon>Chitinophagaceae</taxon>
        <taxon>Chitinophaga</taxon>
    </lineage>
</organism>
<dbReference type="InterPro" id="IPR036390">
    <property type="entry name" value="WH_DNA-bd_sf"/>
</dbReference>
<reference evidence="5 6" key="1">
    <citation type="submission" date="2019-08" db="EMBL/GenBank/DDBJ databases">
        <title>Whole genome sequencing of chitin degrading bacteria Chitinophaga pinensis YS16.</title>
        <authorList>
            <person name="Singh R.P."/>
            <person name="Manchanda G."/>
            <person name="Maurya I.K."/>
            <person name="Joshi N.K."/>
            <person name="Srivastava A.K."/>
        </authorList>
    </citation>
    <scope>NUCLEOTIDE SEQUENCE [LARGE SCALE GENOMIC DNA]</scope>
    <source>
        <strain evidence="5 6">YS-16</strain>
    </source>
</reference>
<keyword evidence="6" id="KW-1185">Reference proteome</keyword>
<accession>A0A5C6LMG3</accession>
<dbReference type="PANTHER" id="PTHR33204:SF29">
    <property type="entry name" value="TRANSCRIPTIONAL REGULATOR"/>
    <property type="match status" value="1"/>
</dbReference>
<dbReference type="EMBL" id="VOHS01000051">
    <property type="protein sequence ID" value="TWV93959.1"/>
    <property type="molecule type" value="Genomic_DNA"/>
</dbReference>
<evidence type="ECO:0000313" key="6">
    <source>
        <dbReference type="Proteomes" id="UP000318815"/>
    </source>
</evidence>
<dbReference type="OrthoDB" id="7678715at2"/>
<name>A0A5C6LMG3_9BACT</name>
<evidence type="ECO:0000256" key="1">
    <source>
        <dbReference type="ARBA" id="ARBA00023015"/>
    </source>
</evidence>
<sequence>MNYNEFKYCGLNVALGVLSGKWKPVILFYLFHQEEIRFTELWRAIPKVAKKVLLEQLRQMEQDELIIRDEKNGFPPEVWYRISEKGKALGPALAALESWANEHAAEKVDMLKSRRKVTLR</sequence>
<dbReference type="AlphaFoldDB" id="A0A5C6LMG3"/>
<dbReference type="Pfam" id="PF01638">
    <property type="entry name" value="HxlR"/>
    <property type="match status" value="1"/>
</dbReference>
<dbReference type="Gene3D" id="1.10.10.10">
    <property type="entry name" value="Winged helix-like DNA-binding domain superfamily/Winged helix DNA-binding domain"/>
    <property type="match status" value="1"/>
</dbReference>
<comment type="caution">
    <text evidence="5">The sequence shown here is derived from an EMBL/GenBank/DDBJ whole genome shotgun (WGS) entry which is preliminary data.</text>
</comment>
<keyword evidence="2" id="KW-0238">DNA-binding</keyword>
<evidence type="ECO:0000313" key="5">
    <source>
        <dbReference type="EMBL" id="TWV93959.1"/>
    </source>
</evidence>
<dbReference type="PANTHER" id="PTHR33204">
    <property type="entry name" value="TRANSCRIPTIONAL REGULATOR, MARR FAMILY"/>
    <property type="match status" value="1"/>
</dbReference>
<evidence type="ECO:0000259" key="4">
    <source>
        <dbReference type="PROSITE" id="PS51118"/>
    </source>
</evidence>
<feature type="domain" description="HTH hxlR-type" evidence="4">
    <location>
        <begin position="9"/>
        <end position="108"/>
    </location>
</feature>
<dbReference type="PROSITE" id="PS51118">
    <property type="entry name" value="HTH_HXLR"/>
    <property type="match status" value="1"/>
</dbReference>
<dbReference type="RefSeq" id="WP_146307876.1">
    <property type="nucleotide sequence ID" value="NZ_VOHS01000051.1"/>
</dbReference>
<dbReference type="Proteomes" id="UP000318815">
    <property type="component" value="Unassembled WGS sequence"/>
</dbReference>
<protein>
    <submittedName>
        <fullName evidence="5">Helix-turn-helix transcriptional regulator</fullName>
    </submittedName>
</protein>
<proteinExistence type="predicted"/>
<keyword evidence="1" id="KW-0805">Transcription regulation</keyword>
<dbReference type="InterPro" id="IPR036388">
    <property type="entry name" value="WH-like_DNA-bd_sf"/>
</dbReference>
<evidence type="ECO:0000256" key="2">
    <source>
        <dbReference type="ARBA" id="ARBA00023125"/>
    </source>
</evidence>
<dbReference type="SUPFAM" id="SSF46785">
    <property type="entry name" value="Winged helix' DNA-binding domain"/>
    <property type="match status" value="1"/>
</dbReference>
<gene>
    <name evidence="5" type="ORF">FEF09_26370</name>
</gene>
<dbReference type="GO" id="GO:0003677">
    <property type="term" value="F:DNA binding"/>
    <property type="evidence" value="ECO:0007669"/>
    <property type="project" value="UniProtKB-KW"/>
</dbReference>
<evidence type="ECO:0000256" key="3">
    <source>
        <dbReference type="ARBA" id="ARBA00023163"/>
    </source>
</evidence>